<feature type="transmembrane region" description="Helical" evidence="7">
    <location>
        <begin position="215"/>
        <end position="238"/>
    </location>
</feature>
<comment type="caution">
    <text evidence="9">The sequence shown here is derived from an EMBL/GenBank/DDBJ whole genome shotgun (WGS) entry which is preliminary data.</text>
</comment>
<evidence type="ECO:0000256" key="6">
    <source>
        <dbReference type="ARBA" id="ARBA00023136"/>
    </source>
</evidence>
<feature type="transmembrane region" description="Helical" evidence="7">
    <location>
        <begin position="348"/>
        <end position="370"/>
    </location>
</feature>
<keyword evidence="5 7" id="KW-1133">Transmembrane helix</keyword>
<reference evidence="10" key="1">
    <citation type="journal article" date="2019" name="Int. J. Syst. Evol. Microbiol.">
        <title>The Global Catalogue of Microorganisms (GCM) 10K type strain sequencing project: providing services to taxonomists for standard genome sequencing and annotation.</title>
        <authorList>
            <consortium name="The Broad Institute Genomics Platform"/>
            <consortium name="The Broad Institute Genome Sequencing Center for Infectious Disease"/>
            <person name="Wu L."/>
            <person name="Ma J."/>
        </authorList>
    </citation>
    <scope>NUCLEOTIDE SEQUENCE [LARGE SCALE GENOMIC DNA]</scope>
    <source>
        <strain evidence="10">LMG 24813</strain>
    </source>
</reference>
<feature type="transmembrane region" description="Helical" evidence="7">
    <location>
        <begin position="311"/>
        <end position="336"/>
    </location>
</feature>
<accession>A0ABV8NU22</accession>
<dbReference type="EMBL" id="JBHSBV010000001">
    <property type="protein sequence ID" value="MFC4199949.1"/>
    <property type="molecule type" value="Genomic_DNA"/>
</dbReference>
<dbReference type="InterPro" id="IPR050171">
    <property type="entry name" value="MFS_Transporters"/>
</dbReference>
<evidence type="ECO:0000256" key="1">
    <source>
        <dbReference type="ARBA" id="ARBA00004651"/>
    </source>
</evidence>
<dbReference type="InterPro" id="IPR011701">
    <property type="entry name" value="MFS"/>
</dbReference>
<dbReference type="RefSeq" id="WP_246600852.1">
    <property type="nucleotide sequence ID" value="NZ_JAHTBN010000013.1"/>
</dbReference>
<feature type="transmembrane region" description="Helical" evidence="7">
    <location>
        <begin position="288"/>
        <end position="305"/>
    </location>
</feature>
<keyword evidence="3" id="KW-1003">Cell membrane</keyword>
<dbReference type="InterPro" id="IPR020846">
    <property type="entry name" value="MFS_dom"/>
</dbReference>
<feature type="transmembrane region" description="Helical" evidence="7">
    <location>
        <begin position="113"/>
        <end position="135"/>
    </location>
</feature>
<sequence length="403" mass="41819">MPGPRKPGPAQMNDTSFSLKKIAVAAFGPALLFSIGEGAILPIIALSARNEGASVALAGLIVGLIGIGSLVSNIPAAMLIARYGERLAMVWAAALSVLALVLCLIPGQVWLLAIGVFMVGMATSVLLLARQTYLIEAVPPHMRARAMSTLGGTRRIGVFVGPFVGAAAMHIMGLAGAYWVGIVAIFASGVLAYMIPDLEDHKHGAAGAPPPPKIVHILCAHWKVYCTVGFGVLLVSALRASRQIVIPLWADHLGISPTATSIIYGVVAAIDVLAFYPSGKAMDRHGRFWVALPSVLIMGLSMVLIPATAGLWSFVIVSMTIGLGNGIGSGIVMTLGADASPREGRTQFLGVWRMIADIGASGAPALLSAITALASLALGIVVTGLLGFVAGAVFWRWLPRKKS</sequence>
<feature type="domain" description="Major facilitator superfamily (MFS) profile" evidence="8">
    <location>
        <begin position="22"/>
        <end position="402"/>
    </location>
</feature>
<gene>
    <name evidence="9" type="ORF">ACFOY1_03190</name>
</gene>
<keyword evidence="10" id="KW-1185">Reference proteome</keyword>
<organism evidence="9 10">
    <name type="scientific">Candidimonas humi</name>
    <dbReference type="NCBI Taxonomy" id="683355"/>
    <lineage>
        <taxon>Bacteria</taxon>
        <taxon>Pseudomonadati</taxon>
        <taxon>Pseudomonadota</taxon>
        <taxon>Betaproteobacteria</taxon>
        <taxon>Burkholderiales</taxon>
        <taxon>Alcaligenaceae</taxon>
        <taxon>Candidimonas</taxon>
    </lineage>
</organism>
<evidence type="ECO:0000256" key="5">
    <source>
        <dbReference type="ARBA" id="ARBA00022989"/>
    </source>
</evidence>
<keyword evidence="6 7" id="KW-0472">Membrane</keyword>
<dbReference type="PANTHER" id="PTHR23517:SF3">
    <property type="entry name" value="INTEGRAL MEMBRANE TRANSPORT PROTEIN"/>
    <property type="match status" value="1"/>
</dbReference>
<proteinExistence type="predicted"/>
<feature type="transmembrane region" description="Helical" evidence="7">
    <location>
        <begin position="258"/>
        <end position="276"/>
    </location>
</feature>
<dbReference type="SUPFAM" id="SSF103473">
    <property type="entry name" value="MFS general substrate transporter"/>
    <property type="match status" value="1"/>
</dbReference>
<dbReference type="PANTHER" id="PTHR23517">
    <property type="entry name" value="RESISTANCE PROTEIN MDTM, PUTATIVE-RELATED-RELATED"/>
    <property type="match status" value="1"/>
</dbReference>
<feature type="transmembrane region" description="Helical" evidence="7">
    <location>
        <begin position="87"/>
        <end position="107"/>
    </location>
</feature>
<feature type="transmembrane region" description="Helical" evidence="7">
    <location>
        <begin position="156"/>
        <end position="172"/>
    </location>
</feature>
<keyword evidence="4 7" id="KW-0812">Transmembrane</keyword>
<evidence type="ECO:0000256" key="7">
    <source>
        <dbReference type="SAM" id="Phobius"/>
    </source>
</evidence>
<name>A0ABV8NU22_9BURK</name>
<evidence type="ECO:0000256" key="3">
    <source>
        <dbReference type="ARBA" id="ARBA00022475"/>
    </source>
</evidence>
<dbReference type="Gene3D" id="1.20.1250.20">
    <property type="entry name" value="MFS general substrate transporter like domains"/>
    <property type="match status" value="2"/>
</dbReference>
<feature type="transmembrane region" description="Helical" evidence="7">
    <location>
        <begin position="54"/>
        <end position="80"/>
    </location>
</feature>
<dbReference type="PROSITE" id="PS50850">
    <property type="entry name" value="MFS"/>
    <property type="match status" value="1"/>
</dbReference>
<evidence type="ECO:0000256" key="4">
    <source>
        <dbReference type="ARBA" id="ARBA00022692"/>
    </source>
</evidence>
<keyword evidence="2" id="KW-0813">Transport</keyword>
<comment type="subcellular location">
    <subcellularLocation>
        <location evidence="1">Cell membrane</location>
        <topology evidence="1">Multi-pass membrane protein</topology>
    </subcellularLocation>
</comment>
<dbReference type="CDD" id="cd17325">
    <property type="entry name" value="MFS_MdtG_SLC18_like"/>
    <property type="match status" value="1"/>
</dbReference>
<evidence type="ECO:0000313" key="9">
    <source>
        <dbReference type="EMBL" id="MFC4199949.1"/>
    </source>
</evidence>
<evidence type="ECO:0000256" key="2">
    <source>
        <dbReference type="ARBA" id="ARBA00022448"/>
    </source>
</evidence>
<feature type="transmembrane region" description="Helical" evidence="7">
    <location>
        <begin position="376"/>
        <end position="398"/>
    </location>
</feature>
<protein>
    <submittedName>
        <fullName evidence="9">MFS transporter</fullName>
    </submittedName>
</protein>
<dbReference type="InterPro" id="IPR036259">
    <property type="entry name" value="MFS_trans_sf"/>
</dbReference>
<dbReference type="Pfam" id="PF07690">
    <property type="entry name" value="MFS_1"/>
    <property type="match status" value="2"/>
</dbReference>
<evidence type="ECO:0000259" key="8">
    <source>
        <dbReference type="PROSITE" id="PS50850"/>
    </source>
</evidence>
<dbReference type="Proteomes" id="UP001595848">
    <property type="component" value="Unassembled WGS sequence"/>
</dbReference>
<evidence type="ECO:0000313" key="10">
    <source>
        <dbReference type="Proteomes" id="UP001595848"/>
    </source>
</evidence>
<feature type="transmembrane region" description="Helical" evidence="7">
    <location>
        <begin position="178"/>
        <end position="195"/>
    </location>
</feature>